<sequence length="40" mass="4586">MRESSIGDEKSKAMKMKRFRKSNKQVIASAANHNSDDLEF</sequence>
<gene>
    <name evidence="2" type="ORF">VHA_003418</name>
</gene>
<dbReference type="EMBL" id="ADAQ01000013">
    <property type="protein sequence ID" value="EEY71557.1"/>
    <property type="molecule type" value="Genomic_DNA"/>
</dbReference>
<dbReference type="Proteomes" id="UP000003604">
    <property type="component" value="Unassembled WGS sequence"/>
</dbReference>
<feature type="region of interest" description="Disordered" evidence="1">
    <location>
        <begin position="1"/>
        <end position="23"/>
    </location>
</feature>
<name>D0ICD9_GRIHO</name>
<evidence type="ECO:0000256" key="1">
    <source>
        <dbReference type="SAM" id="MobiDB-lite"/>
    </source>
</evidence>
<protein>
    <submittedName>
        <fullName evidence="2">Uncharacterized protein</fullName>
    </submittedName>
</protein>
<proteinExistence type="predicted"/>
<feature type="compositionally biased region" description="Basic and acidic residues" evidence="1">
    <location>
        <begin position="1"/>
        <end position="12"/>
    </location>
</feature>
<organism evidence="2 3">
    <name type="scientific">Grimontia hollisae CIP 101886</name>
    <dbReference type="NCBI Taxonomy" id="675812"/>
    <lineage>
        <taxon>Bacteria</taxon>
        <taxon>Pseudomonadati</taxon>
        <taxon>Pseudomonadota</taxon>
        <taxon>Gammaproteobacteria</taxon>
        <taxon>Vibrionales</taxon>
        <taxon>Vibrionaceae</taxon>
        <taxon>Grimontia</taxon>
    </lineage>
</organism>
<dbReference type="AlphaFoldDB" id="D0ICD9"/>
<feature type="compositionally biased region" description="Basic residues" evidence="1">
    <location>
        <begin position="13"/>
        <end position="23"/>
    </location>
</feature>
<evidence type="ECO:0000313" key="2">
    <source>
        <dbReference type="EMBL" id="EEY71557.1"/>
    </source>
</evidence>
<accession>D0ICD9</accession>
<reference evidence="2 3" key="1">
    <citation type="submission" date="2009-10" db="EMBL/GenBank/DDBJ databases">
        <authorList>
            <consortium name="Los Alamos National Laboratory (LANL)"/>
            <consortium name="National Microbial Pathogen Data Resource (NMPDR)"/>
            <person name="Saunders E.H."/>
            <person name="Munk A.C."/>
            <person name="Tapia R."/>
            <person name="Green L."/>
            <person name="Rogers Y."/>
            <person name="Detter J.C."/>
            <person name="Bruce D."/>
            <person name="Brettin T.S."/>
            <person name="Colwell R.R."/>
            <person name="Huq A."/>
            <person name="Grim C.J."/>
            <person name="Hasan N.A."/>
            <person name="Bartels D."/>
            <person name="Vonstein V."/>
        </authorList>
    </citation>
    <scope>NUCLEOTIDE SEQUENCE [LARGE SCALE GENOMIC DNA]</scope>
    <source>
        <strain evidence="2 3">CIP 101886</strain>
    </source>
</reference>
<keyword evidence="3" id="KW-1185">Reference proteome</keyword>
<comment type="caution">
    <text evidence="2">The sequence shown here is derived from an EMBL/GenBank/DDBJ whole genome shotgun (WGS) entry which is preliminary data.</text>
</comment>
<evidence type="ECO:0000313" key="3">
    <source>
        <dbReference type="Proteomes" id="UP000003604"/>
    </source>
</evidence>